<evidence type="ECO:0000256" key="6">
    <source>
        <dbReference type="ARBA" id="ARBA00022553"/>
    </source>
</evidence>
<accession>A0ABY3YNW7</accession>
<dbReference type="Proteomes" id="UP000829476">
    <property type="component" value="Chromosome"/>
</dbReference>
<organism evidence="20 21">
    <name type="scientific">Zhouia spongiae</name>
    <dbReference type="NCBI Taxonomy" id="2202721"/>
    <lineage>
        <taxon>Bacteria</taxon>
        <taxon>Pseudomonadati</taxon>
        <taxon>Bacteroidota</taxon>
        <taxon>Flavobacteriia</taxon>
        <taxon>Flavobacteriales</taxon>
        <taxon>Flavobacteriaceae</taxon>
        <taxon>Zhouia</taxon>
    </lineage>
</organism>
<dbReference type="InterPro" id="IPR036097">
    <property type="entry name" value="HisK_dim/P_sf"/>
</dbReference>
<evidence type="ECO:0000256" key="16">
    <source>
        <dbReference type="SAM" id="Phobius"/>
    </source>
</evidence>
<dbReference type="InterPro" id="IPR004358">
    <property type="entry name" value="Sig_transdc_His_kin-like_C"/>
</dbReference>
<dbReference type="SUPFAM" id="SSF52172">
    <property type="entry name" value="CheY-like"/>
    <property type="match status" value="1"/>
</dbReference>
<dbReference type="InterPro" id="IPR005467">
    <property type="entry name" value="His_kinase_dom"/>
</dbReference>
<dbReference type="PANTHER" id="PTHR43047">
    <property type="entry name" value="TWO-COMPONENT HISTIDINE PROTEIN KINASE"/>
    <property type="match status" value="1"/>
</dbReference>
<dbReference type="Pfam" id="PF00072">
    <property type="entry name" value="Response_reg"/>
    <property type="match status" value="1"/>
</dbReference>
<dbReference type="Gene3D" id="1.10.287.130">
    <property type="match status" value="1"/>
</dbReference>
<keyword evidence="5" id="KW-0997">Cell inner membrane</keyword>
<keyword evidence="11 16" id="KW-1133">Transmembrane helix</keyword>
<dbReference type="PROSITE" id="PS50110">
    <property type="entry name" value="RESPONSE_REGULATORY"/>
    <property type="match status" value="1"/>
</dbReference>
<feature type="modified residue" description="Phosphohistidine" evidence="13">
    <location>
        <position position="768"/>
    </location>
</feature>
<dbReference type="CDD" id="cd00082">
    <property type="entry name" value="HisKA"/>
    <property type="match status" value="1"/>
</dbReference>
<dbReference type="InterPro" id="IPR036641">
    <property type="entry name" value="HPT_dom_sf"/>
</dbReference>
<evidence type="ECO:0000256" key="10">
    <source>
        <dbReference type="ARBA" id="ARBA00022840"/>
    </source>
</evidence>
<keyword evidence="9" id="KW-0418">Kinase</keyword>
<dbReference type="Gene3D" id="3.30.565.10">
    <property type="entry name" value="Histidine kinase-like ATPase, C-terminal domain"/>
    <property type="match status" value="1"/>
</dbReference>
<dbReference type="PRINTS" id="PR00344">
    <property type="entry name" value="BCTRLSENSOR"/>
</dbReference>
<dbReference type="InterPro" id="IPR003661">
    <property type="entry name" value="HisK_dim/P_dom"/>
</dbReference>
<keyword evidence="10 20" id="KW-0067">ATP-binding</keyword>
<keyword evidence="10 20" id="KW-0547">Nucleotide-binding</keyword>
<evidence type="ECO:0000256" key="15">
    <source>
        <dbReference type="SAM" id="MobiDB-lite"/>
    </source>
</evidence>
<dbReference type="InterPro" id="IPR003594">
    <property type="entry name" value="HATPase_dom"/>
</dbReference>
<evidence type="ECO:0000256" key="1">
    <source>
        <dbReference type="ARBA" id="ARBA00000085"/>
    </source>
</evidence>
<proteinExistence type="predicted"/>
<dbReference type="SMART" id="SM00388">
    <property type="entry name" value="HisKA"/>
    <property type="match status" value="1"/>
</dbReference>
<dbReference type="SUPFAM" id="SSF47384">
    <property type="entry name" value="Homodimeric domain of signal transducing histidine kinase"/>
    <property type="match status" value="1"/>
</dbReference>
<evidence type="ECO:0000256" key="4">
    <source>
        <dbReference type="ARBA" id="ARBA00022475"/>
    </source>
</evidence>
<evidence type="ECO:0000256" key="3">
    <source>
        <dbReference type="ARBA" id="ARBA00012438"/>
    </source>
</evidence>
<feature type="compositionally biased region" description="Polar residues" evidence="15">
    <location>
        <begin position="704"/>
        <end position="715"/>
    </location>
</feature>
<dbReference type="EMBL" id="CP094326">
    <property type="protein sequence ID" value="UNY99515.1"/>
    <property type="molecule type" value="Genomic_DNA"/>
</dbReference>
<dbReference type="RefSeq" id="WP_242937888.1">
    <property type="nucleotide sequence ID" value="NZ_CP094326.1"/>
</dbReference>
<evidence type="ECO:0000256" key="9">
    <source>
        <dbReference type="ARBA" id="ARBA00022777"/>
    </source>
</evidence>
<feature type="domain" description="Response regulatory" evidence="18">
    <location>
        <begin position="578"/>
        <end position="694"/>
    </location>
</feature>
<feature type="region of interest" description="Disordered" evidence="15">
    <location>
        <begin position="698"/>
        <end position="718"/>
    </location>
</feature>
<comment type="catalytic activity">
    <reaction evidence="1">
        <text>ATP + protein L-histidine = ADP + protein N-phospho-L-histidine.</text>
        <dbReference type="EC" id="2.7.13.3"/>
    </reaction>
</comment>
<dbReference type="GO" id="GO:0005524">
    <property type="term" value="F:ATP binding"/>
    <property type="evidence" value="ECO:0007669"/>
    <property type="project" value="UniProtKB-KW"/>
</dbReference>
<evidence type="ECO:0000313" key="20">
    <source>
        <dbReference type="EMBL" id="UNY99515.1"/>
    </source>
</evidence>
<dbReference type="PANTHER" id="PTHR43047:SF72">
    <property type="entry name" value="OSMOSENSING HISTIDINE PROTEIN KINASE SLN1"/>
    <property type="match status" value="1"/>
</dbReference>
<evidence type="ECO:0000256" key="13">
    <source>
        <dbReference type="PROSITE-ProRule" id="PRU00110"/>
    </source>
</evidence>
<evidence type="ECO:0000259" key="18">
    <source>
        <dbReference type="PROSITE" id="PS50110"/>
    </source>
</evidence>
<keyword evidence="8 16" id="KW-0812">Transmembrane</keyword>
<keyword evidence="4" id="KW-1003">Cell membrane</keyword>
<dbReference type="Gene3D" id="1.20.120.160">
    <property type="entry name" value="HPT domain"/>
    <property type="match status" value="1"/>
</dbReference>
<evidence type="ECO:0000256" key="11">
    <source>
        <dbReference type="ARBA" id="ARBA00022989"/>
    </source>
</evidence>
<dbReference type="CDD" id="cd16922">
    <property type="entry name" value="HATPase_EvgS-ArcB-TorS-like"/>
    <property type="match status" value="1"/>
</dbReference>
<feature type="domain" description="HPt" evidence="19">
    <location>
        <begin position="729"/>
        <end position="823"/>
    </location>
</feature>
<keyword evidence="6 14" id="KW-0597">Phosphoprotein</keyword>
<dbReference type="Pfam" id="PF02518">
    <property type="entry name" value="HATPase_c"/>
    <property type="match status" value="1"/>
</dbReference>
<dbReference type="Pfam" id="PF00512">
    <property type="entry name" value="HisKA"/>
    <property type="match status" value="1"/>
</dbReference>
<evidence type="ECO:0000256" key="5">
    <source>
        <dbReference type="ARBA" id="ARBA00022519"/>
    </source>
</evidence>
<feature type="domain" description="Histidine kinase" evidence="17">
    <location>
        <begin position="329"/>
        <end position="552"/>
    </location>
</feature>
<dbReference type="InterPro" id="IPR001789">
    <property type="entry name" value="Sig_transdc_resp-reg_receiver"/>
</dbReference>
<dbReference type="CDD" id="cd17546">
    <property type="entry name" value="REC_hyHK_CKI1_RcsC-like"/>
    <property type="match status" value="1"/>
</dbReference>
<evidence type="ECO:0000256" key="7">
    <source>
        <dbReference type="ARBA" id="ARBA00022679"/>
    </source>
</evidence>
<dbReference type="PROSITE" id="PS50894">
    <property type="entry name" value="HPT"/>
    <property type="match status" value="1"/>
</dbReference>
<dbReference type="SUPFAM" id="SSF47226">
    <property type="entry name" value="Histidine-containing phosphotransfer domain, HPT domain"/>
    <property type="match status" value="1"/>
</dbReference>
<feature type="transmembrane region" description="Helical" evidence="16">
    <location>
        <begin position="276"/>
        <end position="297"/>
    </location>
</feature>
<dbReference type="EC" id="2.7.13.3" evidence="3"/>
<feature type="modified residue" description="4-aspartylphosphate" evidence="14">
    <location>
        <position position="627"/>
    </location>
</feature>
<dbReference type="InterPro" id="IPR008207">
    <property type="entry name" value="Sig_transdc_His_kin_Hpt_dom"/>
</dbReference>
<name>A0ABY3YNW7_9FLAO</name>
<protein>
    <recommendedName>
        <fullName evidence="3">histidine kinase</fullName>
        <ecNumber evidence="3">2.7.13.3</ecNumber>
    </recommendedName>
</protein>
<evidence type="ECO:0000256" key="12">
    <source>
        <dbReference type="ARBA" id="ARBA00023136"/>
    </source>
</evidence>
<evidence type="ECO:0000259" key="17">
    <source>
        <dbReference type="PROSITE" id="PS50109"/>
    </source>
</evidence>
<dbReference type="SUPFAM" id="SSF55874">
    <property type="entry name" value="ATPase domain of HSP90 chaperone/DNA topoisomerase II/histidine kinase"/>
    <property type="match status" value="1"/>
</dbReference>
<evidence type="ECO:0000313" key="21">
    <source>
        <dbReference type="Proteomes" id="UP000829476"/>
    </source>
</evidence>
<evidence type="ECO:0000259" key="19">
    <source>
        <dbReference type="PROSITE" id="PS50894"/>
    </source>
</evidence>
<dbReference type="InterPro" id="IPR011006">
    <property type="entry name" value="CheY-like_superfamily"/>
</dbReference>
<dbReference type="PROSITE" id="PS50109">
    <property type="entry name" value="HIS_KIN"/>
    <property type="match status" value="1"/>
</dbReference>
<dbReference type="Gene3D" id="3.40.50.2300">
    <property type="match status" value="1"/>
</dbReference>
<reference evidence="20 21" key="1">
    <citation type="journal article" date="2018" name="Int. J. Syst. Evol. Microbiol.">
        <title>Zhouia spongiae sp. nov., isolated from a marine sponge.</title>
        <authorList>
            <person name="Zhuang L."/>
            <person name="Lin B."/>
            <person name="Qin F."/>
            <person name="Luo L."/>
        </authorList>
    </citation>
    <scope>NUCLEOTIDE SEQUENCE [LARGE SCALE GENOMIC DNA]</scope>
    <source>
        <strain evidence="20 21">HN-Y44</strain>
    </source>
</reference>
<comment type="subcellular location">
    <subcellularLocation>
        <location evidence="2">Cell inner membrane</location>
        <topology evidence="2">Multi-pass membrane protein</topology>
    </subcellularLocation>
</comment>
<evidence type="ECO:0000256" key="8">
    <source>
        <dbReference type="ARBA" id="ARBA00022692"/>
    </source>
</evidence>
<keyword evidence="21" id="KW-1185">Reference proteome</keyword>
<dbReference type="InterPro" id="IPR036890">
    <property type="entry name" value="HATPase_C_sf"/>
</dbReference>
<feature type="transmembrane region" description="Helical" evidence="16">
    <location>
        <begin position="12"/>
        <end position="31"/>
    </location>
</feature>
<gene>
    <name evidence="20" type="ORF">MQE36_04020</name>
</gene>
<sequence length="823" mass="93223">MDFSKSKITLKVLISYIVLGVLSFIVGHFVFAEIDAYTQLQKDNAADQNKILHVGKVLSLIYENDGLARTAIQSKSWEPFDEYKTMNDSLNIEIDSLSLLLNTKDQTYLLDSIKILISKKESNIQSLKTLKSQDTTEAIILRTLDKLRSMESSLGRLTIKDFVSNPENLDSRTKGALDKYIAYLNENAPKDTSNTINEKTLDSVFKASTKALEELQTSSSKQQASIVRQENKLIANDLLISQQIRKILSAVEEEVIAYSNEISLQRKTAIDRSKDIITWAAIAGIGLIILFSVLILNDFWKSQRYRKELEKTTKKAQLLANTREQLVNMVSHDLRSPLSTIVGYGELLQKSLQNKKKSVHYINKIKNSSAYMNRLVEDLLDYSRLEAGKIALEEVSFNLDAVIRESAQNTRQQYNSKPIDLHFEIDTSLKNNIISDPYRIKQILHNLIGNAYKFTEKGSVTIKAYIDRNTKYGKSLLSVEVIDTGIGIREENQDLVFSEFTQVDEDIKKKKNGYGLGLAISKKLAQLLKGDLTFTSEAGTGSCFKLIVPIRFSDNIHKEKTSGSKEGFAVPFSELNLKAIVIDDDDTLRSLIAETLSANNCTVYTCKDGTEAIELIREKEFDFIITDIQLPKMNGFRFVELLKKELLTGSDKPIIAITGRKDIDKAFYRSNGFSEIIFKPFTSDELIQNIAPFFVKGHKKKQQPDNNPANRQGKNPTIDLRSLKSFVPDEDSLKEILKVFVQDTKKNLTLLDTALNTQNFERIKAISHKMLTMFKQLEAHGVTTILHSLENTDSRHEKTVERQLESLHQEVQTVLDELDKIIN</sequence>
<evidence type="ECO:0000256" key="2">
    <source>
        <dbReference type="ARBA" id="ARBA00004429"/>
    </source>
</evidence>
<keyword evidence="12 16" id="KW-0472">Membrane</keyword>
<dbReference type="SMART" id="SM00448">
    <property type="entry name" value="REC"/>
    <property type="match status" value="1"/>
</dbReference>
<evidence type="ECO:0000256" key="14">
    <source>
        <dbReference type="PROSITE-ProRule" id="PRU00169"/>
    </source>
</evidence>
<dbReference type="SMART" id="SM00387">
    <property type="entry name" value="HATPase_c"/>
    <property type="match status" value="1"/>
</dbReference>
<keyword evidence="7" id="KW-0808">Transferase</keyword>